<evidence type="ECO:0000313" key="2">
    <source>
        <dbReference type="EMBL" id="RAV19318.1"/>
    </source>
</evidence>
<keyword evidence="3" id="KW-1185">Reference proteome</keyword>
<feature type="transmembrane region" description="Helical" evidence="1">
    <location>
        <begin position="51"/>
        <end position="78"/>
    </location>
</feature>
<accession>A0A329MIC1</accession>
<keyword evidence="1" id="KW-0472">Membrane</keyword>
<dbReference type="AlphaFoldDB" id="A0A329MIC1"/>
<protein>
    <recommendedName>
        <fullName evidence="4">ABC transporter permease</fullName>
    </recommendedName>
</protein>
<reference evidence="2 3" key="1">
    <citation type="journal article" date="2009" name="Int. J. Syst. Evol. Microbiol.">
        <title>Paenibacillus contaminans sp. nov., isolated from a contaminated laboratory plate.</title>
        <authorList>
            <person name="Chou J.H."/>
            <person name="Lee J.H."/>
            <person name="Lin M.C."/>
            <person name="Chang P.S."/>
            <person name="Arun A.B."/>
            <person name="Young C.C."/>
            <person name="Chen W.M."/>
        </authorList>
    </citation>
    <scope>NUCLEOTIDE SEQUENCE [LARGE SCALE GENOMIC DNA]</scope>
    <source>
        <strain evidence="2 3">CKOBP-6</strain>
    </source>
</reference>
<dbReference type="EMBL" id="QMFB01000012">
    <property type="protein sequence ID" value="RAV19318.1"/>
    <property type="molecule type" value="Genomic_DNA"/>
</dbReference>
<feature type="transmembrane region" description="Helical" evidence="1">
    <location>
        <begin position="136"/>
        <end position="155"/>
    </location>
</feature>
<dbReference type="Proteomes" id="UP000250369">
    <property type="component" value="Unassembled WGS sequence"/>
</dbReference>
<organism evidence="2 3">
    <name type="scientific">Paenibacillus contaminans</name>
    <dbReference type="NCBI Taxonomy" id="450362"/>
    <lineage>
        <taxon>Bacteria</taxon>
        <taxon>Bacillati</taxon>
        <taxon>Bacillota</taxon>
        <taxon>Bacilli</taxon>
        <taxon>Bacillales</taxon>
        <taxon>Paenibacillaceae</taxon>
        <taxon>Paenibacillus</taxon>
    </lineage>
</organism>
<evidence type="ECO:0008006" key="4">
    <source>
        <dbReference type="Google" id="ProtNLM"/>
    </source>
</evidence>
<feature type="transmembrane region" description="Helical" evidence="1">
    <location>
        <begin position="20"/>
        <end position="39"/>
    </location>
</feature>
<proteinExistence type="predicted"/>
<keyword evidence="1" id="KW-0812">Transmembrane</keyword>
<gene>
    <name evidence="2" type="ORF">DQG23_20175</name>
</gene>
<comment type="caution">
    <text evidence="2">The sequence shown here is derived from an EMBL/GenBank/DDBJ whole genome shotgun (WGS) entry which is preliminary data.</text>
</comment>
<feature type="transmembrane region" description="Helical" evidence="1">
    <location>
        <begin position="162"/>
        <end position="183"/>
    </location>
</feature>
<dbReference type="OrthoDB" id="9781996at2"/>
<sequence length="245" mass="26546">MGTFVRILRSEWLKLRKSNIWLLIFVSPALASLVGFVSQSEAGKGEEWLLLFSYMGVTHALLFLPLLTGVFAAFICRYEHGGGGWKQVLALPISRTQLFVAKLTLVVALLAVSQLLFGAGLLAIGSFKGFASPVPWAILLRGLLGGLVATLPLAALQLSVSIAWASFAAPLALNVIFTLPNMLVANSATYGPYYPWAQPMLAMLPSSEDSFGAFNVSFETLLFVICGSFALFFVSGLAYFRRKEI</sequence>
<evidence type="ECO:0000313" key="3">
    <source>
        <dbReference type="Proteomes" id="UP000250369"/>
    </source>
</evidence>
<feature type="transmembrane region" description="Helical" evidence="1">
    <location>
        <begin position="99"/>
        <end position="124"/>
    </location>
</feature>
<evidence type="ECO:0000256" key="1">
    <source>
        <dbReference type="SAM" id="Phobius"/>
    </source>
</evidence>
<keyword evidence="1" id="KW-1133">Transmembrane helix</keyword>
<feature type="transmembrane region" description="Helical" evidence="1">
    <location>
        <begin position="220"/>
        <end position="240"/>
    </location>
</feature>
<name>A0A329MIC1_9BACL</name>
<dbReference type="CDD" id="cd21809">
    <property type="entry name" value="ABC-2_lan_permease-like"/>
    <property type="match status" value="1"/>
</dbReference>
<dbReference type="Pfam" id="PF12730">
    <property type="entry name" value="ABC2_membrane_4"/>
    <property type="match status" value="1"/>
</dbReference>
<dbReference type="RefSeq" id="WP_113032681.1">
    <property type="nucleotide sequence ID" value="NZ_QMFB01000012.1"/>
</dbReference>